<dbReference type="PROSITE" id="PS51170">
    <property type="entry name" value="CW"/>
    <property type="match status" value="4"/>
</dbReference>
<keyword evidence="1" id="KW-0677">Repeat</keyword>
<reference evidence="4 5" key="1">
    <citation type="submission" date="2017-03" db="EMBL/GenBank/DDBJ databases">
        <title>Genome sequence of Clostridium chromiireducens DSM 23318.</title>
        <authorList>
            <person name="Poehlein A."/>
            <person name="Daniel R."/>
        </authorList>
    </citation>
    <scope>NUCLEOTIDE SEQUENCE [LARGE SCALE GENOMIC DNA]</scope>
    <source>
        <strain evidence="4 5">DSM 23318</strain>
    </source>
</reference>
<dbReference type="Proteomes" id="UP000191056">
    <property type="component" value="Unassembled WGS sequence"/>
</dbReference>
<dbReference type="AlphaFoldDB" id="A0A1V4IHS6"/>
<sequence>MHKKIKHIIAVSLVIGAISCVLPSDNFIFGSVEAHAATYKGAGNGELSTLTITRSTGSELELRDSYYGDEKALTTQKDYYVELTGADGFEISAEVKGSGYVVKQFTSEGKIEKGENVGEYIDVDSSYETVYLRTYKSEDAYKKAYDNGDVTNCEKTYVIHVKKPVVNSDVEEDTDHAYLANIHLSNGSIGFSKKQTDYNLSVDEDVDEVVVKATPENDDDLVEINDNSVDEDDDYEKTVSLDKGNNIIKIYIENDDDDATYTLNIYRGKSSTSAAETSTSSSNGQSFTIQTDTNKLNAWQRVNGKWKYIDGTGEALKNKWWFDKNTGKNYYLKEDGYMATGWLSNNNNWYYFNENGEMQIGWISLDKNWYYLNKSGVMQMGWLEDSSGNWYYLDSSGAMKTGWIEGSDGKSYYLDSTGKMANDTVVNR</sequence>
<comment type="caution">
    <text evidence="4">The sequence shown here is derived from an EMBL/GenBank/DDBJ whole genome shotgun (WGS) entry which is preliminary data.</text>
</comment>
<dbReference type="Pfam" id="PF19127">
    <property type="entry name" value="Choline_bind_3"/>
    <property type="match status" value="2"/>
</dbReference>
<dbReference type="SUPFAM" id="SSF69360">
    <property type="entry name" value="Cell wall binding repeat"/>
    <property type="match status" value="1"/>
</dbReference>
<proteinExistence type="predicted"/>
<dbReference type="GO" id="GO:0008745">
    <property type="term" value="F:N-acetylmuramoyl-L-alanine amidase activity"/>
    <property type="evidence" value="ECO:0007669"/>
    <property type="project" value="UniProtKB-EC"/>
</dbReference>
<name>A0A1V4IHS6_9CLOT</name>
<gene>
    <name evidence="4" type="primary">lytA_14</name>
    <name evidence="4" type="ORF">CLCHR_34350</name>
</gene>
<dbReference type="EC" id="3.5.1.28" evidence="4"/>
<feature type="repeat" description="Cell wall-binding" evidence="2">
    <location>
        <begin position="359"/>
        <end position="378"/>
    </location>
</feature>
<feature type="repeat" description="Cell wall-binding" evidence="2">
    <location>
        <begin position="400"/>
        <end position="420"/>
    </location>
</feature>
<dbReference type="InterPro" id="IPR018337">
    <property type="entry name" value="Cell_wall/Cho-bd_repeat"/>
</dbReference>
<dbReference type="OrthoDB" id="1879046at2"/>
<evidence type="ECO:0000256" key="1">
    <source>
        <dbReference type="ARBA" id="ARBA00022737"/>
    </source>
</evidence>
<dbReference type="Gene3D" id="2.10.270.20">
    <property type="match status" value="1"/>
</dbReference>
<dbReference type="PROSITE" id="PS51257">
    <property type="entry name" value="PROKAR_LIPOPROTEIN"/>
    <property type="match status" value="1"/>
</dbReference>
<evidence type="ECO:0000259" key="3">
    <source>
        <dbReference type="Pfam" id="PF12733"/>
    </source>
</evidence>
<feature type="repeat" description="Cell wall-binding" evidence="2">
    <location>
        <begin position="339"/>
        <end position="358"/>
    </location>
</feature>
<evidence type="ECO:0000256" key="2">
    <source>
        <dbReference type="PROSITE-ProRule" id="PRU00591"/>
    </source>
</evidence>
<organism evidence="4 5">
    <name type="scientific">Clostridium chromiireducens</name>
    <dbReference type="NCBI Taxonomy" id="225345"/>
    <lineage>
        <taxon>Bacteria</taxon>
        <taxon>Bacillati</taxon>
        <taxon>Bacillota</taxon>
        <taxon>Clostridia</taxon>
        <taxon>Eubacteriales</taxon>
        <taxon>Clostridiaceae</taxon>
        <taxon>Clostridium</taxon>
    </lineage>
</organism>
<feature type="repeat" description="Cell wall-binding" evidence="2">
    <location>
        <begin position="379"/>
        <end position="399"/>
    </location>
</feature>
<dbReference type="Pfam" id="PF12733">
    <property type="entry name" value="Cadherin-like"/>
    <property type="match status" value="1"/>
</dbReference>
<protein>
    <submittedName>
        <fullName evidence="4">Autolysin</fullName>
        <ecNumber evidence="4">3.5.1.28</ecNumber>
    </submittedName>
</protein>
<dbReference type="InterPro" id="IPR025883">
    <property type="entry name" value="Cadherin-like_domain"/>
</dbReference>
<keyword evidence="5" id="KW-1185">Reference proteome</keyword>
<feature type="domain" description="Cadherin-like beta-sandwich-like" evidence="3">
    <location>
        <begin position="180"/>
        <end position="267"/>
    </location>
</feature>
<dbReference type="STRING" id="225345.CLCHR_34350"/>
<dbReference type="RefSeq" id="WP_079441026.1">
    <property type="nucleotide sequence ID" value="NZ_MZGT01000050.1"/>
</dbReference>
<evidence type="ECO:0000313" key="5">
    <source>
        <dbReference type="Proteomes" id="UP000191056"/>
    </source>
</evidence>
<keyword evidence="4" id="KW-0378">Hydrolase</keyword>
<accession>A0A1V4IHS6</accession>
<dbReference type="EMBL" id="MZGT01000050">
    <property type="protein sequence ID" value="OPJ59552.1"/>
    <property type="molecule type" value="Genomic_DNA"/>
</dbReference>
<dbReference type="Gene3D" id="2.10.270.10">
    <property type="entry name" value="Cholin Binding"/>
    <property type="match status" value="1"/>
</dbReference>
<evidence type="ECO:0000313" key="4">
    <source>
        <dbReference type="EMBL" id="OPJ59552.1"/>
    </source>
</evidence>